<dbReference type="CDD" id="cd16454">
    <property type="entry name" value="RING-H2_PA-TM-RING"/>
    <property type="match status" value="1"/>
</dbReference>
<keyword evidence="5" id="KW-0862">Zinc</keyword>
<dbReference type="GO" id="GO:0008270">
    <property type="term" value="F:zinc ion binding"/>
    <property type="evidence" value="ECO:0007669"/>
    <property type="project" value="UniProtKB-KW"/>
</dbReference>
<dbReference type="GO" id="GO:0005737">
    <property type="term" value="C:cytoplasm"/>
    <property type="evidence" value="ECO:0007669"/>
    <property type="project" value="TreeGrafter"/>
</dbReference>
<dbReference type="InterPro" id="IPR001841">
    <property type="entry name" value="Znf_RING"/>
</dbReference>
<dbReference type="EMBL" id="JAATIQ010000218">
    <property type="protein sequence ID" value="KAF4369485.1"/>
    <property type="molecule type" value="Genomic_DNA"/>
</dbReference>
<evidence type="ECO:0000256" key="2">
    <source>
        <dbReference type="ARBA" id="ARBA00012483"/>
    </source>
</evidence>
<dbReference type="Gene3D" id="3.30.40.10">
    <property type="entry name" value="Zinc/RING finger domain, C3HC4 (zinc finger)"/>
    <property type="match status" value="1"/>
</dbReference>
<keyword evidence="9" id="KW-1185">Reference proteome</keyword>
<dbReference type="GO" id="GO:0061630">
    <property type="term" value="F:ubiquitin protein ligase activity"/>
    <property type="evidence" value="ECO:0007669"/>
    <property type="project" value="UniProtKB-EC"/>
</dbReference>
<dbReference type="Proteomes" id="UP000583929">
    <property type="component" value="Unassembled WGS sequence"/>
</dbReference>
<evidence type="ECO:0000256" key="1">
    <source>
        <dbReference type="ARBA" id="ARBA00000900"/>
    </source>
</evidence>
<feature type="domain" description="RING-type" evidence="7">
    <location>
        <begin position="180"/>
        <end position="222"/>
    </location>
</feature>
<dbReference type="PANTHER" id="PTHR15710:SF77">
    <property type="entry name" value="RING-H2 FINGER PROTEIN ATL21B"/>
    <property type="match status" value="1"/>
</dbReference>
<evidence type="ECO:0000256" key="4">
    <source>
        <dbReference type="ARBA" id="ARBA00022771"/>
    </source>
</evidence>
<protein>
    <recommendedName>
        <fullName evidence="2">RING-type E3 ubiquitin transferase</fullName>
        <ecNumber evidence="2">2.3.2.27</ecNumber>
    </recommendedName>
</protein>
<evidence type="ECO:0000256" key="6">
    <source>
        <dbReference type="PROSITE-ProRule" id="PRU00175"/>
    </source>
</evidence>
<accession>A0A7J6FFQ4</accession>
<dbReference type="SUPFAM" id="SSF57850">
    <property type="entry name" value="RING/U-box"/>
    <property type="match status" value="1"/>
</dbReference>
<evidence type="ECO:0000256" key="3">
    <source>
        <dbReference type="ARBA" id="ARBA00022723"/>
    </source>
</evidence>
<gene>
    <name evidence="8" type="ORF">G4B88_016425</name>
</gene>
<keyword evidence="3" id="KW-0479">Metal-binding</keyword>
<evidence type="ECO:0000259" key="7">
    <source>
        <dbReference type="PROSITE" id="PS50089"/>
    </source>
</evidence>
<dbReference type="AlphaFoldDB" id="A0A7J6FFQ4"/>
<evidence type="ECO:0000256" key="5">
    <source>
        <dbReference type="ARBA" id="ARBA00022833"/>
    </source>
</evidence>
<name>A0A7J6FFQ4_CANSA</name>
<comment type="catalytic activity">
    <reaction evidence="1">
        <text>S-ubiquitinyl-[E2 ubiquitin-conjugating enzyme]-L-cysteine + [acceptor protein]-L-lysine = [E2 ubiquitin-conjugating enzyme]-L-cysteine + N(6)-ubiquitinyl-[acceptor protein]-L-lysine.</text>
        <dbReference type="EC" id="2.3.2.27"/>
    </reaction>
</comment>
<reference evidence="8 9" key="1">
    <citation type="journal article" date="2020" name="bioRxiv">
        <title>Sequence and annotation of 42 cannabis genomes reveals extensive copy number variation in cannabinoid synthesis and pathogen resistance genes.</title>
        <authorList>
            <person name="Mckernan K.J."/>
            <person name="Helbert Y."/>
            <person name="Kane L.T."/>
            <person name="Ebling H."/>
            <person name="Zhang L."/>
            <person name="Liu B."/>
            <person name="Eaton Z."/>
            <person name="Mclaughlin S."/>
            <person name="Kingan S."/>
            <person name="Baybayan P."/>
            <person name="Concepcion G."/>
            <person name="Jordan M."/>
            <person name="Riva A."/>
            <person name="Barbazuk W."/>
            <person name="Harkins T."/>
        </authorList>
    </citation>
    <scope>NUCLEOTIDE SEQUENCE [LARGE SCALE GENOMIC DNA]</scope>
    <source>
        <strain evidence="9">cv. Jamaican Lion 4</strain>
        <tissue evidence="8">Leaf</tissue>
    </source>
</reference>
<evidence type="ECO:0000313" key="9">
    <source>
        <dbReference type="Proteomes" id="UP000583929"/>
    </source>
</evidence>
<dbReference type="GO" id="GO:0016567">
    <property type="term" value="P:protein ubiquitination"/>
    <property type="evidence" value="ECO:0007669"/>
    <property type="project" value="TreeGrafter"/>
</dbReference>
<keyword evidence="4 6" id="KW-0863">Zinc-finger</keyword>
<dbReference type="PROSITE" id="PS50089">
    <property type="entry name" value="ZF_RING_2"/>
    <property type="match status" value="1"/>
</dbReference>
<dbReference type="Pfam" id="PF13639">
    <property type="entry name" value="zf-RING_2"/>
    <property type="match status" value="1"/>
</dbReference>
<dbReference type="SMART" id="SM00184">
    <property type="entry name" value="RING"/>
    <property type="match status" value="1"/>
</dbReference>
<dbReference type="EC" id="2.3.2.27" evidence="2"/>
<proteinExistence type="predicted"/>
<organism evidence="8 9">
    <name type="scientific">Cannabis sativa</name>
    <name type="common">Hemp</name>
    <name type="synonym">Marijuana</name>
    <dbReference type="NCBI Taxonomy" id="3483"/>
    <lineage>
        <taxon>Eukaryota</taxon>
        <taxon>Viridiplantae</taxon>
        <taxon>Streptophyta</taxon>
        <taxon>Embryophyta</taxon>
        <taxon>Tracheophyta</taxon>
        <taxon>Spermatophyta</taxon>
        <taxon>Magnoliopsida</taxon>
        <taxon>eudicotyledons</taxon>
        <taxon>Gunneridae</taxon>
        <taxon>Pentapetalae</taxon>
        <taxon>rosids</taxon>
        <taxon>fabids</taxon>
        <taxon>Rosales</taxon>
        <taxon>Cannabaceae</taxon>
        <taxon>Cannabis</taxon>
    </lineage>
</organism>
<dbReference type="PANTHER" id="PTHR15710">
    <property type="entry name" value="E3 UBIQUITIN-PROTEIN LIGASE PRAJA"/>
    <property type="match status" value="1"/>
</dbReference>
<comment type="caution">
    <text evidence="8">The sequence shown here is derived from an EMBL/GenBank/DDBJ whole genome shotgun (WGS) entry which is preliminary data.</text>
</comment>
<evidence type="ECO:0000313" key="8">
    <source>
        <dbReference type="EMBL" id="KAF4369485.1"/>
    </source>
</evidence>
<dbReference type="InterPro" id="IPR013083">
    <property type="entry name" value="Znf_RING/FYVE/PHD"/>
</dbReference>
<sequence length="236" mass="27002">MNTPTTYNMTVDLDLDSPNDFLLSNSLAQLNNNFLVFTLNFCHQLLPFGDITQRVRKRISTSRTSYFYDPFNFIRRILLELGVTDSTILFSFTNEIETSLINILNDPPFAASKIVFINIFIIATSIPEQEEESNIIDITFREALNAIPNVPATHESIKKLKELNEDDDDLLVSLSNDNNCTICQENLLFEDWKIVEMPCSHLFHKNCIVSWLKINHLCPLCRYSMPTSNNVAAAEN</sequence>